<gene>
    <name evidence="1" type="ORF">GX50_01207</name>
</gene>
<comment type="caution">
    <text evidence="1">The sequence shown here is derived from an EMBL/GenBank/DDBJ whole genome shotgun (WGS) entry which is preliminary data.</text>
</comment>
<name>A0A2B7ZSA5_9EURO</name>
<keyword evidence="2" id="KW-1185">Reference proteome</keyword>
<dbReference type="STRING" id="73230.A0A2B7ZSA5"/>
<accession>A0A2B7ZSA5</accession>
<dbReference type="AlphaFoldDB" id="A0A2B7ZSA5"/>
<dbReference type="Proteomes" id="UP000226031">
    <property type="component" value="Unassembled WGS sequence"/>
</dbReference>
<evidence type="ECO:0000313" key="1">
    <source>
        <dbReference type="EMBL" id="PGH35882.1"/>
    </source>
</evidence>
<reference evidence="1 2" key="1">
    <citation type="submission" date="2017-10" db="EMBL/GenBank/DDBJ databases">
        <title>Comparative genomics in systemic dimorphic fungi from Ajellomycetaceae.</title>
        <authorList>
            <person name="Munoz J.F."/>
            <person name="Mcewen J.G."/>
            <person name="Clay O.K."/>
            <person name="Cuomo C.A."/>
        </authorList>
    </citation>
    <scope>NUCLEOTIDE SEQUENCE [LARGE SCALE GENOMIC DNA]</scope>
    <source>
        <strain evidence="1 2">UAMH4076</strain>
    </source>
</reference>
<evidence type="ECO:0000313" key="2">
    <source>
        <dbReference type="Proteomes" id="UP000226031"/>
    </source>
</evidence>
<organism evidence="1 2">
    <name type="scientific">[Emmonsia] crescens</name>
    <dbReference type="NCBI Taxonomy" id="73230"/>
    <lineage>
        <taxon>Eukaryota</taxon>
        <taxon>Fungi</taxon>
        <taxon>Dikarya</taxon>
        <taxon>Ascomycota</taxon>
        <taxon>Pezizomycotina</taxon>
        <taxon>Eurotiomycetes</taxon>
        <taxon>Eurotiomycetidae</taxon>
        <taxon>Onygenales</taxon>
        <taxon>Ajellomycetaceae</taxon>
        <taxon>Emergomyces</taxon>
    </lineage>
</organism>
<proteinExistence type="predicted"/>
<dbReference type="EMBL" id="PDND01000014">
    <property type="protein sequence ID" value="PGH35882.1"/>
    <property type="molecule type" value="Genomic_DNA"/>
</dbReference>
<sequence>MLRPFPCLVGNERYPSWLTRDWDPSMYAWNEEMEKGIERATLWEDSPETLALHRREYNDFMQQYLSLQGDSAPSHTTAAAAAAAQALSTIQKSLFIENLLIAADNPIYTFRDSCQICPGDCGIGANELFRTSRRQVWEYGDI</sequence>
<protein>
    <submittedName>
        <fullName evidence="1">Uncharacterized protein</fullName>
    </submittedName>
</protein>